<organism evidence="1 2">
    <name type="scientific">Mycobacterium kansasii</name>
    <dbReference type="NCBI Taxonomy" id="1768"/>
    <lineage>
        <taxon>Bacteria</taxon>
        <taxon>Bacillati</taxon>
        <taxon>Actinomycetota</taxon>
        <taxon>Actinomycetes</taxon>
        <taxon>Mycobacteriales</taxon>
        <taxon>Mycobacteriaceae</taxon>
        <taxon>Mycobacterium</taxon>
    </lineage>
</organism>
<evidence type="ECO:0000313" key="1">
    <source>
        <dbReference type="EMBL" id="OOK72329.1"/>
    </source>
</evidence>
<sequence>MTTEVSLDTTALDKALDDLHAGAPDWVALALNGKVTLLEALPRKILNFARRWWPRPTGRRVSPRPPAGSPKTG</sequence>
<proteinExistence type="predicted"/>
<dbReference type="EMBL" id="MVBM01000005">
    <property type="protein sequence ID" value="OOK72329.1"/>
    <property type="molecule type" value="Genomic_DNA"/>
</dbReference>
<protein>
    <submittedName>
        <fullName evidence="1">Uncharacterized protein</fullName>
    </submittedName>
</protein>
<accession>A0A1V3WZG9</accession>
<gene>
    <name evidence="1" type="ORF">BZL30_5564</name>
</gene>
<dbReference type="Proteomes" id="UP000189229">
    <property type="component" value="Unassembled WGS sequence"/>
</dbReference>
<name>A0A1V3WZG9_MYCKA</name>
<evidence type="ECO:0000313" key="2">
    <source>
        <dbReference type="Proteomes" id="UP000189229"/>
    </source>
</evidence>
<comment type="caution">
    <text evidence="1">The sequence shown here is derived from an EMBL/GenBank/DDBJ whole genome shotgun (WGS) entry which is preliminary data.</text>
</comment>
<dbReference type="AlphaFoldDB" id="A0A1V3WZG9"/>
<reference evidence="1 2" key="1">
    <citation type="submission" date="2017-02" db="EMBL/GenBank/DDBJ databases">
        <title>Complete genome sequences of Mycobacterium kansasii strains isolated from rhesus macaques.</title>
        <authorList>
            <person name="Panda A."/>
            <person name="Nagaraj S."/>
            <person name="Zhao X."/>
            <person name="Tettelin H."/>
            <person name="Detolla L.J."/>
        </authorList>
    </citation>
    <scope>NUCLEOTIDE SEQUENCE [LARGE SCALE GENOMIC DNA]</scope>
    <source>
        <strain evidence="1 2">11-3813</strain>
    </source>
</reference>